<organism evidence="2">
    <name type="scientific">Edafosvirus sp</name>
    <dbReference type="NCBI Taxonomy" id="2487765"/>
    <lineage>
        <taxon>Viruses</taxon>
        <taxon>Varidnaviria</taxon>
        <taxon>Bamfordvirae</taxon>
        <taxon>Nucleocytoviricota</taxon>
        <taxon>Megaviricetes</taxon>
        <taxon>Imitervirales</taxon>
        <taxon>Mimiviridae</taxon>
        <taxon>Klosneuvirinae</taxon>
    </lineage>
</organism>
<evidence type="ECO:0000256" key="1">
    <source>
        <dbReference type="SAM" id="MobiDB-lite"/>
    </source>
</evidence>
<proteinExistence type="predicted"/>
<feature type="region of interest" description="Disordered" evidence="1">
    <location>
        <begin position="89"/>
        <end position="123"/>
    </location>
</feature>
<sequence>MEENMTQIDEKNIREIIRNNHLNKHYKSDELPTLVDTIIDQVKTKFNKNINRDLMCTFLFNYLCYSEKLLTYSMSPIKRKKKMNNDMSIFMNKKDNIKVSPKKETGKKNSVNEKPNDKPKEKL</sequence>
<gene>
    <name evidence="2" type="ORF">Edafosvirus40_1</name>
</gene>
<feature type="non-terminal residue" evidence="2">
    <location>
        <position position="123"/>
    </location>
</feature>
<reference evidence="2" key="1">
    <citation type="submission" date="2018-10" db="EMBL/GenBank/DDBJ databases">
        <title>Hidden diversity of soil giant viruses.</title>
        <authorList>
            <person name="Schulz F."/>
            <person name="Alteio L."/>
            <person name="Goudeau D."/>
            <person name="Ryan E.M."/>
            <person name="Malmstrom R.R."/>
            <person name="Blanchard J."/>
            <person name="Woyke T."/>
        </authorList>
    </citation>
    <scope>NUCLEOTIDE SEQUENCE</scope>
    <source>
        <strain evidence="2">EDV1</strain>
    </source>
</reference>
<dbReference type="EMBL" id="MK072105">
    <property type="protein sequence ID" value="AYV78856.1"/>
    <property type="molecule type" value="Genomic_DNA"/>
</dbReference>
<protein>
    <submittedName>
        <fullName evidence="2">Uncharacterized protein</fullName>
    </submittedName>
</protein>
<evidence type="ECO:0000313" key="2">
    <source>
        <dbReference type="EMBL" id="AYV78856.1"/>
    </source>
</evidence>
<accession>A0A3G4ZVE7</accession>
<feature type="compositionally biased region" description="Basic and acidic residues" evidence="1">
    <location>
        <begin position="92"/>
        <end position="123"/>
    </location>
</feature>
<name>A0A3G4ZVE7_9VIRU</name>